<name>A0A5M4FG00_9ACTN</name>
<protein>
    <submittedName>
        <fullName evidence="7">Sigma-70 family RNA polymerase sigma factor</fullName>
    </submittedName>
</protein>
<feature type="domain" description="RNA polymerase sigma-70 region 2" evidence="5">
    <location>
        <begin position="21"/>
        <end position="89"/>
    </location>
</feature>
<dbReference type="CDD" id="cd06171">
    <property type="entry name" value="Sigma70_r4"/>
    <property type="match status" value="1"/>
</dbReference>
<dbReference type="SUPFAM" id="SSF88946">
    <property type="entry name" value="Sigma2 domain of RNA polymerase sigma factors"/>
    <property type="match status" value="1"/>
</dbReference>
<comment type="similarity">
    <text evidence="1">Belongs to the sigma-70 factor family. ECF subfamily.</text>
</comment>
<proteinExistence type="inferred from homology"/>
<dbReference type="InterPro" id="IPR007627">
    <property type="entry name" value="RNA_pol_sigma70_r2"/>
</dbReference>
<dbReference type="Gene3D" id="1.10.1740.10">
    <property type="match status" value="1"/>
</dbReference>
<dbReference type="InterPro" id="IPR014284">
    <property type="entry name" value="RNA_pol_sigma-70_dom"/>
</dbReference>
<dbReference type="Proteomes" id="UP000380867">
    <property type="component" value="Unassembled WGS sequence"/>
</dbReference>
<evidence type="ECO:0000256" key="1">
    <source>
        <dbReference type="ARBA" id="ARBA00010641"/>
    </source>
</evidence>
<evidence type="ECO:0000259" key="6">
    <source>
        <dbReference type="Pfam" id="PF08281"/>
    </source>
</evidence>
<reference evidence="7" key="1">
    <citation type="submission" date="2019-09" db="EMBL/GenBank/DDBJ databases">
        <authorList>
            <person name="Li J."/>
        </authorList>
    </citation>
    <scope>NUCLEOTIDE SEQUENCE [LARGE SCALE GENOMIC DNA]</scope>
    <source>
        <strain evidence="7">JCM 14732</strain>
    </source>
</reference>
<dbReference type="AlphaFoldDB" id="A0A5M4FG00"/>
<dbReference type="GO" id="GO:0006352">
    <property type="term" value="P:DNA-templated transcription initiation"/>
    <property type="evidence" value="ECO:0007669"/>
    <property type="project" value="InterPro"/>
</dbReference>
<evidence type="ECO:0000256" key="3">
    <source>
        <dbReference type="ARBA" id="ARBA00023082"/>
    </source>
</evidence>
<dbReference type="InterPro" id="IPR013325">
    <property type="entry name" value="RNA_pol_sigma_r2"/>
</dbReference>
<keyword evidence="4" id="KW-0804">Transcription</keyword>
<keyword evidence="3" id="KW-0731">Sigma factor</keyword>
<dbReference type="InterPro" id="IPR013324">
    <property type="entry name" value="RNA_pol_sigma_r3/r4-like"/>
</dbReference>
<dbReference type="NCBIfam" id="TIGR02937">
    <property type="entry name" value="sigma70-ECF"/>
    <property type="match status" value="1"/>
</dbReference>
<comment type="caution">
    <text evidence="7">The sequence shown here is derived from an EMBL/GenBank/DDBJ whole genome shotgun (WGS) entry which is preliminary data.</text>
</comment>
<dbReference type="EMBL" id="SDPQ02000002">
    <property type="protein sequence ID" value="KAA1397713.1"/>
    <property type="molecule type" value="Genomic_DNA"/>
</dbReference>
<dbReference type="RefSeq" id="WP_149689159.1">
    <property type="nucleotide sequence ID" value="NZ_SDPQ02000002.1"/>
</dbReference>
<dbReference type="Pfam" id="PF08281">
    <property type="entry name" value="Sigma70_r4_2"/>
    <property type="match status" value="1"/>
</dbReference>
<accession>A0A5M4FG00</accession>
<evidence type="ECO:0000313" key="7">
    <source>
        <dbReference type="EMBL" id="KAA1397713.1"/>
    </source>
</evidence>
<evidence type="ECO:0000259" key="5">
    <source>
        <dbReference type="Pfam" id="PF04542"/>
    </source>
</evidence>
<evidence type="ECO:0000256" key="4">
    <source>
        <dbReference type="ARBA" id="ARBA00023163"/>
    </source>
</evidence>
<dbReference type="InterPro" id="IPR039425">
    <property type="entry name" value="RNA_pol_sigma-70-like"/>
</dbReference>
<evidence type="ECO:0000313" key="8">
    <source>
        <dbReference type="Proteomes" id="UP000380867"/>
    </source>
</evidence>
<dbReference type="InterPro" id="IPR036388">
    <property type="entry name" value="WH-like_DNA-bd_sf"/>
</dbReference>
<dbReference type="OrthoDB" id="5518337at2"/>
<sequence>MKSDAELIAASGHDPQAFRELYDRYAEPVHAFLLRRTSDREAALDLTAETFAQVWTSRHRFVDQKDGSAGPWLFGVARNVLSRSARERRLISEASQALRITHGRSTATPDTSWVDGMDADLEEALSTLPESQRVAVELRVLSDRPYDEVAEELDCTPAAARIRVSRGLARMRTSLQTTATPKETS</sequence>
<dbReference type="Pfam" id="PF04542">
    <property type="entry name" value="Sigma70_r2"/>
    <property type="match status" value="1"/>
</dbReference>
<dbReference type="SUPFAM" id="SSF88659">
    <property type="entry name" value="Sigma3 and sigma4 domains of RNA polymerase sigma factors"/>
    <property type="match status" value="1"/>
</dbReference>
<dbReference type="InterPro" id="IPR013249">
    <property type="entry name" value="RNA_pol_sigma70_r4_t2"/>
</dbReference>
<feature type="domain" description="RNA polymerase sigma factor 70 region 4 type 2" evidence="6">
    <location>
        <begin position="120"/>
        <end position="171"/>
    </location>
</feature>
<gene>
    <name evidence="7" type="ORF">ESP70_010185</name>
</gene>
<keyword evidence="8" id="KW-1185">Reference proteome</keyword>
<dbReference type="Gene3D" id="1.10.10.10">
    <property type="entry name" value="Winged helix-like DNA-binding domain superfamily/Winged helix DNA-binding domain"/>
    <property type="match status" value="1"/>
</dbReference>
<dbReference type="GO" id="GO:0003677">
    <property type="term" value="F:DNA binding"/>
    <property type="evidence" value="ECO:0007669"/>
    <property type="project" value="InterPro"/>
</dbReference>
<organism evidence="7 8">
    <name type="scientific">Aeromicrobium ginsengisoli</name>
    <dbReference type="NCBI Taxonomy" id="363867"/>
    <lineage>
        <taxon>Bacteria</taxon>
        <taxon>Bacillati</taxon>
        <taxon>Actinomycetota</taxon>
        <taxon>Actinomycetes</taxon>
        <taxon>Propionibacteriales</taxon>
        <taxon>Nocardioidaceae</taxon>
        <taxon>Aeromicrobium</taxon>
    </lineage>
</organism>
<keyword evidence="2" id="KW-0805">Transcription regulation</keyword>
<evidence type="ECO:0000256" key="2">
    <source>
        <dbReference type="ARBA" id="ARBA00023015"/>
    </source>
</evidence>
<dbReference type="GO" id="GO:0016987">
    <property type="term" value="F:sigma factor activity"/>
    <property type="evidence" value="ECO:0007669"/>
    <property type="project" value="UniProtKB-KW"/>
</dbReference>
<dbReference type="PANTHER" id="PTHR43133">
    <property type="entry name" value="RNA POLYMERASE ECF-TYPE SIGMA FACTO"/>
    <property type="match status" value="1"/>
</dbReference>
<dbReference type="PANTHER" id="PTHR43133:SF62">
    <property type="entry name" value="RNA POLYMERASE SIGMA FACTOR SIGZ"/>
    <property type="match status" value="1"/>
</dbReference>